<evidence type="ECO:0000313" key="3">
    <source>
        <dbReference type="Proteomes" id="UP000070366"/>
    </source>
</evidence>
<dbReference type="InterPro" id="IPR050312">
    <property type="entry name" value="IolE/XylAMocC-like"/>
</dbReference>
<dbReference type="OrthoDB" id="2050286at2"/>
<evidence type="ECO:0000313" key="2">
    <source>
        <dbReference type="EMBL" id="KXK67119.1"/>
    </source>
</evidence>
<dbReference type="SUPFAM" id="SSF51658">
    <property type="entry name" value="Xylose isomerase-like"/>
    <property type="match status" value="1"/>
</dbReference>
<keyword evidence="2" id="KW-0378">Hydrolase</keyword>
<dbReference type="Gene3D" id="3.20.20.150">
    <property type="entry name" value="Divalent-metal-dependent TIM barrel enzymes"/>
    <property type="match status" value="1"/>
</dbReference>
<keyword evidence="3" id="KW-1185">Reference proteome</keyword>
<dbReference type="Pfam" id="PF01261">
    <property type="entry name" value="AP_endonuc_2"/>
    <property type="match status" value="1"/>
</dbReference>
<dbReference type="Proteomes" id="UP000070366">
    <property type="component" value="Unassembled WGS sequence"/>
</dbReference>
<accession>A0A136Q958</accession>
<dbReference type="RefSeq" id="WP_066523334.1">
    <property type="nucleotide sequence ID" value="NZ_CABMOF010000016.1"/>
</dbReference>
<proteinExistence type="predicted"/>
<organism evidence="2 3">
    <name type="scientific">Christensenella minuta</name>
    <dbReference type="NCBI Taxonomy" id="626937"/>
    <lineage>
        <taxon>Bacteria</taxon>
        <taxon>Bacillati</taxon>
        <taxon>Bacillota</taxon>
        <taxon>Clostridia</taxon>
        <taxon>Christensenellales</taxon>
        <taxon>Christensenellaceae</taxon>
        <taxon>Christensenella</taxon>
    </lineage>
</organism>
<dbReference type="PANTHER" id="PTHR12110">
    <property type="entry name" value="HYDROXYPYRUVATE ISOMERASE"/>
    <property type="match status" value="1"/>
</dbReference>
<name>A0A136Q958_9FIRM</name>
<dbReference type="KEGG" id="cmiu:B1H56_13260"/>
<protein>
    <submittedName>
        <fullName evidence="2">AP endonuclease, family 2</fullName>
    </submittedName>
</protein>
<keyword evidence="2" id="KW-0540">Nuclease</keyword>
<comment type="caution">
    <text evidence="2">The sequence shown here is derived from an EMBL/GenBank/DDBJ whole genome shotgun (WGS) entry which is preliminary data.</text>
</comment>
<dbReference type="AlphaFoldDB" id="A0A136Q958"/>
<gene>
    <name evidence="2" type="ORF">HMPREF3293_00043</name>
</gene>
<keyword evidence="2" id="KW-0255">Endonuclease</keyword>
<sequence length="329" mass="37907">MKYILNLEMVNMKTSKPNAFYMNSTMFWIEYFKCIGAAGFDAIEMQYNPYSLDPLSFEIGRCGVPVSRFAIEAKYGSIPEFLAMIGEFGLRGIEAVHIDTNEILNEIIAADGDAKEYFPMMDALMEEAVQFCEEARIPWITLTPTPEIGMLERYYYTQAGDDEPGFLERLEKHLEAAREKAETSGVKIAVRNEFWSVLRGEKIVPFLQREACRRLYYSPDMAHLTIAEAEIGRILRSMGNRIACPRFNDTAFADRHENYKRLNAEIPTEGRQRIFCDLGDGTVDLPHWRDELQKLGYDGVVSCESRKTLEVYKGLLKTKWYIDRVLCRK</sequence>
<dbReference type="GO" id="GO:0004519">
    <property type="term" value="F:endonuclease activity"/>
    <property type="evidence" value="ECO:0007669"/>
    <property type="project" value="UniProtKB-KW"/>
</dbReference>
<evidence type="ECO:0000259" key="1">
    <source>
        <dbReference type="Pfam" id="PF01261"/>
    </source>
</evidence>
<dbReference type="InterPro" id="IPR036237">
    <property type="entry name" value="Xyl_isomerase-like_sf"/>
</dbReference>
<dbReference type="EMBL" id="LSZW01000002">
    <property type="protein sequence ID" value="KXK67119.1"/>
    <property type="molecule type" value="Genomic_DNA"/>
</dbReference>
<reference evidence="2 3" key="1">
    <citation type="submission" date="2016-02" db="EMBL/GenBank/DDBJ databases">
        <authorList>
            <person name="Wen L."/>
            <person name="He K."/>
            <person name="Yang H."/>
        </authorList>
    </citation>
    <scope>NUCLEOTIDE SEQUENCE [LARGE SCALE GENOMIC DNA]</scope>
    <source>
        <strain evidence="2 3">DSM 22607</strain>
    </source>
</reference>
<dbReference type="InterPro" id="IPR013022">
    <property type="entry name" value="Xyl_isomerase-like_TIM-brl"/>
</dbReference>
<feature type="domain" description="Xylose isomerase-like TIM barrel" evidence="1">
    <location>
        <begin position="38"/>
        <end position="306"/>
    </location>
</feature>
<dbReference type="STRING" id="626937.HMPREF3293_00043"/>